<dbReference type="AlphaFoldDB" id="A0A1F6MHW0"/>
<dbReference type="PROSITE" id="PS01332">
    <property type="entry name" value="HTH_RRF2_1"/>
    <property type="match status" value="1"/>
</dbReference>
<sequence>MLQFSKRSDYALQLLIALSRLGDGEYLGLRQFSKESSISFLFLQRIARSLRLSGLIGSKQGARGGYCLMAPRADVTLRDIVEAVEGPVAIVSCLKDGNRCPLDHACASRTVFTQIRGHVLEYIDDIRLSDLAEKIL</sequence>
<dbReference type="NCBIfam" id="TIGR00738">
    <property type="entry name" value="rrf2_super"/>
    <property type="match status" value="1"/>
</dbReference>
<comment type="caution">
    <text evidence="1">The sequence shown here is derived from an EMBL/GenBank/DDBJ whole genome shotgun (WGS) entry which is preliminary data.</text>
</comment>
<dbReference type="Gene3D" id="1.10.10.10">
    <property type="entry name" value="Winged helix-like DNA-binding domain superfamily/Winged helix DNA-binding domain"/>
    <property type="match status" value="1"/>
</dbReference>
<reference evidence="1 2" key="1">
    <citation type="journal article" date="2016" name="Nat. Commun.">
        <title>Thousands of microbial genomes shed light on interconnected biogeochemical processes in an aquifer system.</title>
        <authorList>
            <person name="Anantharaman K."/>
            <person name="Brown C.T."/>
            <person name="Hug L.A."/>
            <person name="Sharon I."/>
            <person name="Castelle C.J."/>
            <person name="Probst A.J."/>
            <person name="Thomas B.C."/>
            <person name="Singh A."/>
            <person name="Wilkins M.J."/>
            <person name="Karaoz U."/>
            <person name="Brodie E.L."/>
            <person name="Williams K.H."/>
            <person name="Hubbard S.S."/>
            <person name="Banfield J.F."/>
        </authorList>
    </citation>
    <scope>NUCLEOTIDE SEQUENCE [LARGE SCALE GENOMIC DNA]</scope>
</reference>
<dbReference type="InterPro" id="IPR030489">
    <property type="entry name" value="TR_Rrf2-type_CS"/>
</dbReference>
<dbReference type="InterPro" id="IPR036388">
    <property type="entry name" value="WH-like_DNA-bd_sf"/>
</dbReference>
<name>A0A1F6MHW0_9BACT</name>
<proteinExistence type="predicted"/>
<evidence type="ECO:0008006" key="3">
    <source>
        <dbReference type="Google" id="ProtNLM"/>
    </source>
</evidence>
<dbReference type="EMBL" id="MFQE01000033">
    <property type="protein sequence ID" value="OGH71128.1"/>
    <property type="molecule type" value="Genomic_DNA"/>
</dbReference>
<organism evidence="1 2">
    <name type="scientific">Candidatus Magasanikbacteria bacterium RIFCSPHIGHO2_02_FULL_51_14</name>
    <dbReference type="NCBI Taxonomy" id="1798683"/>
    <lineage>
        <taxon>Bacteria</taxon>
        <taxon>Candidatus Magasanikiibacteriota</taxon>
    </lineage>
</organism>
<evidence type="ECO:0000313" key="2">
    <source>
        <dbReference type="Proteomes" id="UP000177457"/>
    </source>
</evidence>
<dbReference type="STRING" id="1798683.A3C90_03095"/>
<dbReference type="GO" id="GO:0005829">
    <property type="term" value="C:cytosol"/>
    <property type="evidence" value="ECO:0007669"/>
    <property type="project" value="TreeGrafter"/>
</dbReference>
<protein>
    <recommendedName>
        <fullName evidence="3">Rrf2 family transcriptional regulator</fullName>
    </recommendedName>
</protein>
<evidence type="ECO:0000313" key="1">
    <source>
        <dbReference type="EMBL" id="OGH71128.1"/>
    </source>
</evidence>
<dbReference type="PANTHER" id="PTHR33221">
    <property type="entry name" value="WINGED HELIX-TURN-HELIX TRANSCRIPTIONAL REGULATOR, RRF2 FAMILY"/>
    <property type="match status" value="1"/>
</dbReference>
<dbReference type="SUPFAM" id="SSF46785">
    <property type="entry name" value="Winged helix' DNA-binding domain"/>
    <property type="match status" value="1"/>
</dbReference>
<dbReference type="InterPro" id="IPR000944">
    <property type="entry name" value="Tscrpt_reg_Rrf2"/>
</dbReference>
<dbReference type="Proteomes" id="UP000177457">
    <property type="component" value="Unassembled WGS sequence"/>
</dbReference>
<dbReference type="GO" id="GO:0003700">
    <property type="term" value="F:DNA-binding transcription factor activity"/>
    <property type="evidence" value="ECO:0007669"/>
    <property type="project" value="TreeGrafter"/>
</dbReference>
<accession>A0A1F6MHW0</accession>
<dbReference type="PROSITE" id="PS51197">
    <property type="entry name" value="HTH_RRF2_2"/>
    <property type="match status" value="1"/>
</dbReference>
<gene>
    <name evidence="1" type="ORF">A3C90_03095</name>
</gene>
<dbReference type="PANTHER" id="PTHR33221:SF15">
    <property type="entry name" value="HTH-TYPE TRANSCRIPTIONAL REGULATOR YWGB-RELATED"/>
    <property type="match status" value="1"/>
</dbReference>
<dbReference type="Pfam" id="PF02082">
    <property type="entry name" value="Rrf2"/>
    <property type="match status" value="1"/>
</dbReference>
<dbReference type="InterPro" id="IPR036390">
    <property type="entry name" value="WH_DNA-bd_sf"/>
</dbReference>